<dbReference type="Pfam" id="PF05050">
    <property type="entry name" value="Methyltransf_21"/>
    <property type="match status" value="1"/>
</dbReference>
<dbReference type="STRING" id="243090.RB2490"/>
<dbReference type="Gene3D" id="3.40.50.150">
    <property type="entry name" value="Vaccinia Virus protein VP39"/>
    <property type="match status" value="1"/>
</dbReference>
<reference evidence="2 3" key="1">
    <citation type="journal article" date="2003" name="Proc. Natl. Acad. Sci. U.S.A.">
        <title>Complete genome sequence of the marine planctomycete Pirellula sp. strain 1.</title>
        <authorList>
            <person name="Gloeckner F.O."/>
            <person name="Kube M."/>
            <person name="Bauer M."/>
            <person name="Teeling H."/>
            <person name="Lombardot T."/>
            <person name="Ludwig W."/>
            <person name="Gade D."/>
            <person name="Beck A."/>
            <person name="Borzym K."/>
            <person name="Heitmann K."/>
            <person name="Rabus R."/>
            <person name="Schlesner H."/>
            <person name="Amann R."/>
            <person name="Reinhardt R."/>
        </authorList>
    </citation>
    <scope>NUCLEOTIDE SEQUENCE [LARGE SCALE GENOMIC DNA]</scope>
    <source>
        <strain evidence="3">DSM 10527 / NCIMB 13988 / SH1</strain>
    </source>
</reference>
<dbReference type="InterPro" id="IPR006342">
    <property type="entry name" value="FkbM_mtfrase"/>
</dbReference>
<evidence type="ECO:0000313" key="3">
    <source>
        <dbReference type="Proteomes" id="UP000001025"/>
    </source>
</evidence>
<evidence type="ECO:0000259" key="1">
    <source>
        <dbReference type="Pfam" id="PF05050"/>
    </source>
</evidence>
<sequence>MMKPDVEGYELAALRGAVHLVENHRPPLFLLEVNGATVRQGRP</sequence>
<proteinExistence type="predicted"/>
<protein>
    <recommendedName>
        <fullName evidence="1">Methyltransferase FkbM domain-containing protein</fullName>
    </recommendedName>
</protein>
<evidence type="ECO:0000313" key="2">
    <source>
        <dbReference type="EMBL" id="CAD72662.1"/>
    </source>
</evidence>
<dbReference type="KEGG" id="rba:RB2490"/>
<keyword evidence="3" id="KW-1185">Reference proteome</keyword>
<dbReference type="SUPFAM" id="SSF53335">
    <property type="entry name" value="S-adenosyl-L-methionine-dependent methyltransferases"/>
    <property type="match status" value="1"/>
</dbReference>
<organism evidence="2 3">
    <name type="scientific">Rhodopirellula baltica (strain DSM 10527 / NCIMB 13988 / SH1)</name>
    <dbReference type="NCBI Taxonomy" id="243090"/>
    <lineage>
        <taxon>Bacteria</taxon>
        <taxon>Pseudomonadati</taxon>
        <taxon>Planctomycetota</taxon>
        <taxon>Planctomycetia</taxon>
        <taxon>Pirellulales</taxon>
        <taxon>Pirellulaceae</taxon>
        <taxon>Rhodopirellula</taxon>
    </lineage>
</organism>
<dbReference type="Proteomes" id="UP000001025">
    <property type="component" value="Chromosome"/>
</dbReference>
<dbReference type="PATRIC" id="fig|243090.15.peg.1139"/>
<dbReference type="EnsemblBacteria" id="CAD72662">
    <property type="protein sequence ID" value="CAD72662"/>
    <property type="gene ID" value="RB2490"/>
</dbReference>
<dbReference type="AlphaFoldDB" id="Q7UVR0"/>
<gene>
    <name evidence="2" type="ordered locus">RB2490</name>
</gene>
<dbReference type="OrthoDB" id="5679686at2"/>
<dbReference type="RefSeq" id="WP_011118878.1">
    <property type="nucleotide sequence ID" value="NC_005027.1"/>
</dbReference>
<dbReference type="InParanoid" id="Q7UVR0"/>
<dbReference type="InterPro" id="IPR029063">
    <property type="entry name" value="SAM-dependent_MTases_sf"/>
</dbReference>
<feature type="domain" description="Methyltransferase FkbM" evidence="1">
    <location>
        <begin position="3"/>
        <end position="35"/>
    </location>
</feature>
<dbReference type="HOGENOM" id="CLU_3238780_0_0_0"/>
<dbReference type="EMBL" id="BX294137">
    <property type="protein sequence ID" value="CAD72662.1"/>
    <property type="molecule type" value="Genomic_DNA"/>
</dbReference>
<name>Q7UVR0_RHOBA</name>
<accession>Q7UVR0</accession>